<dbReference type="CDD" id="cd16325">
    <property type="entry name" value="LolA"/>
    <property type="match status" value="1"/>
</dbReference>
<dbReference type="RefSeq" id="WP_025007666.1">
    <property type="nucleotide sequence ID" value="NZ_BMPK01000003.1"/>
</dbReference>
<evidence type="ECO:0000256" key="5">
    <source>
        <dbReference type="ARBA" id="ARBA00022448"/>
    </source>
</evidence>
<evidence type="ECO:0000256" key="2">
    <source>
        <dbReference type="ARBA" id="ARBA00007615"/>
    </source>
</evidence>
<evidence type="ECO:0000256" key="9">
    <source>
        <dbReference type="ARBA" id="ARBA00023186"/>
    </source>
</evidence>
<sequence length="208" mass="23323" precursor="true">MKNLLCAVMLTSPLLYSTAVFADDAQQLRNTLVNTASLKADFKQTVTDVNKKVIQTGSGILALAHPNQFYWHLTSPDESQIVADGKDLWIYNPFAEEVVIMDFAEAINASPIALLVHRDDTTWSQYSVTKKQDCYDIRPKAIDSGIVTVSVCFKNSQLTKFNVLDDKGNLSQFDLSNQKVITTEDKALFKFVLPENVDIDDQRLKTLN</sequence>
<reference evidence="11 12" key="1">
    <citation type="submission" date="2021-08" db="EMBL/GenBank/DDBJ databases">
        <title>Shewanella putrefaciens YZ-J, complete genome.</title>
        <authorList>
            <person name="Yi Z."/>
        </authorList>
    </citation>
    <scope>NUCLEOTIDE SEQUENCE [LARGE SCALE GENOMIC DNA]</scope>
    <source>
        <strain evidence="11 12">YZ-J</strain>
    </source>
</reference>
<keyword evidence="6 10" id="KW-0732">Signal</keyword>
<proteinExistence type="inferred from homology"/>
<evidence type="ECO:0000313" key="11">
    <source>
        <dbReference type="EMBL" id="QYX74639.1"/>
    </source>
</evidence>
<keyword evidence="8 10" id="KW-0653">Protein transport</keyword>
<keyword evidence="5 10" id="KW-0813">Transport</keyword>
<keyword evidence="9 10" id="KW-0143">Chaperone</keyword>
<gene>
    <name evidence="10 11" type="primary">lolA</name>
    <name evidence="11" type="ORF">K3G22_09745</name>
</gene>
<evidence type="ECO:0000256" key="1">
    <source>
        <dbReference type="ARBA" id="ARBA00004418"/>
    </source>
</evidence>
<dbReference type="Gene3D" id="2.50.20.10">
    <property type="entry name" value="Lipoprotein localisation LolA/LolB/LppX"/>
    <property type="match status" value="1"/>
</dbReference>
<dbReference type="EMBL" id="CP080635">
    <property type="protein sequence ID" value="QYX74639.1"/>
    <property type="molecule type" value="Genomic_DNA"/>
</dbReference>
<accession>A0ABX8XH61</accession>
<feature type="signal peptide" evidence="10">
    <location>
        <begin position="1"/>
        <end position="22"/>
    </location>
</feature>
<comment type="similarity">
    <text evidence="2 10">Belongs to the LolA family.</text>
</comment>
<feature type="chain" id="PRO_5044920793" description="Outer-membrane lipoprotein carrier protein" evidence="10">
    <location>
        <begin position="23"/>
        <end position="208"/>
    </location>
</feature>
<evidence type="ECO:0000256" key="10">
    <source>
        <dbReference type="HAMAP-Rule" id="MF_00240"/>
    </source>
</evidence>
<dbReference type="InterPro" id="IPR018323">
    <property type="entry name" value="OM_lipoprot_carrier_LolA_Pbac"/>
</dbReference>
<dbReference type="PANTHER" id="PTHR35869:SF1">
    <property type="entry name" value="OUTER-MEMBRANE LIPOPROTEIN CARRIER PROTEIN"/>
    <property type="match status" value="1"/>
</dbReference>
<keyword evidence="12" id="KW-1185">Reference proteome</keyword>
<evidence type="ECO:0000256" key="6">
    <source>
        <dbReference type="ARBA" id="ARBA00022729"/>
    </source>
</evidence>
<dbReference type="Pfam" id="PF03548">
    <property type="entry name" value="LolA"/>
    <property type="match status" value="1"/>
</dbReference>
<evidence type="ECO:0000256" key="8">
    <source>
        <dbReference type="ARBA" id="ARBA00022927"/>
    </source>
</evidence>
<keyword evidence="7 10" id="KW-0574">Periplasm</keyword>
<dbReference type="InterPro" id="IPR004564">
    <property type="entry name" value="OM_lipoprot_carrier_LolA-like"/>
</dbReference>
<evidence type="ECO:0000256" key="3">
    <source>
        <dbReference type="ARBA" id="ARBA00011245"/>
    </source>
</evidence>
<keyword evidence="11" id="KW-0449">Lipoprotein</keyword>
<dbReference type="SUPFAM" id="SSF89392">
    <property type="entry name" value="Prokaryotic lipoproteins and lipoprotein localization factors"/>
    <property type="match status" value="1"/>
</dbReference>
<protein>
    <recommendedName>
        <fullName evidence="4 10">Outer-membrane lipoprotein carrier protein</fullName>
    </recommendedName>
</protein>
<dbReference type="Proteomes" id="UP000827084">
    <property type="component" value="Chromosome"/>
</dbReference>
<dbReference type="GeneID" id="67443543"/>
<dbReference type="InterPro" id="IPR029046">
    <property type="entry name" value="LolA/LolB/LppX"/>
</dbReference>
<comment type="subunit">
    <text evidence="3 10">Monomer.</text>
</comment>
<evidence type="ECO:0000256" key="7">
    <source>
        <dbReference type="ARBA" id="ARBA00022764"/>
    </source>
</evidence>
<comment type="subcellular location">
    <subcellularLocation>
        <location evidence="1 10">Periplasm</location>
    </subcellularLocation>
</comment>
<dbReference type="PANTHER" id="PTHR35869">
    <property type="entry name" value="OUTER-MEMBRANE LIPOPROTEIN CARRIER PROTEIN"/>
    <property type="match status" value="1"/>
</dbReference>
<dbReference type="NCBIfam" id="TIGR00547">
    <property type="entry name" value="lolA"/>
    <property type="match status" value="1"/>
</dbReference>
<evidence type="ECO:0000313" key="12">
    <source>
        <dbReference type="Proteomes" id="UP000827084"/>
    </source>
</evidence>
<dbReference type="HAMAP" id="MF_00240">
    <property type="entry name" value="LolA"/>
    <property type="match status" value="1"/>
</dbReference>
<name>A0ABX8XH61_SHEPU</name>
<comment type="function">
    <text evidence="10">Participates in the translocation of lipoproteins from the inner membrane to the outer membrane. Only forms a complex with a lipoprotein if the residue after the N-terminal Cys is not an aspartate (The Asp acts as a targeting signal to indicate that the lipoprotein should stay in the inner membrane).</text>
</comment>
<evidence type="ECO:0000256" key="4">
    <source>
        <dbReference type="ARBA" id="ARBA00014035"/>
    </source>
</evidence>
<organism evidence="11 12">
    <name type="scientific">Shewanella putrefaciens</name>
    <name type="common">Pseudomonas putrefaciens</name>
    <dbReference type="NCBI Taxonomy" id="24"/>
    <lineage>
        <taxon>Bacteria</taxon>
        <taxon>Pseudomonadati</taxon>
        <taxon>Pseudomonadota</taxon>
        <taxon>Gammaproteobacteria</taxon>
        <taxon>Alteromonadales</taxon>
        <taxon>Shewanellaceae</taxon>
        <taxon>Shewanella</taxon>
    </lineage>
</organism>